<dbReference type="AlphaFoldDB" id="A0A9N8ZVJ4"/>
<sequence length="179" mass="21206">MFKLALKLSLFFKLIFLIHFIIKIVVASKPADHHDFNVLRSNTTDETSYSPLTDYMYQPEEQESKYVLSIEPDGNELESDANMLEPHEIELESDGTDILFADDDDGINAAQRFNRRAVRRRCRSTCVNVCEYRRRRYRRYRSRRGREECISVCIEECYRRYRRRFGRDGGGFGRRGRGI</sequence>
<proteinExistence type="predicted"/>
<dbReference type="EMBL" id="CAJVPS010000781">
    <property type="protein sequence ID" value="CAG8508844.1"/>
    <property type="molecule type" value="Genomic_DNA"/>
</dbReference>
<protein>
    <submittedName>
        <fullName evidence="2">9357_t:CDS:1</fullName>
    </submittedName>
</protein>
<gene>
    <name evidence="2" type="ORF">ALEPTO_LOCUS3867</name>
</gene>
<dbReference type="Proteomes" id="UP000789508">
    <property type="component" value="Unassembled WGS sequence"/>
</dbReference>
<keyword evidence="1" id="KW-0732">Signal</keyword>
<name>A0A9N8ZVJ4_9GLOM</name>
<keyword evidence="3" id="KW-1185">Reference proteome</keyword>
<feature type="chain" id="PRO_5040334551" evidence="1">
    <location>
        <begin position="28"/>
        <end position="179"/>
    </location>
</feature>
<evidence type="ECO:0000313" key="2">
    <source>
        <dbReference type="EMBL" id="CAG8508844.1"/>
    </source>
</evidence>
<evidence type="ECO:0000256" key="1">
    <source>
        <dbReference type="SAM" id="SignalP"/>
    </source>
</evidence>
<organism evidence="2 3">
    <name type="scientific">Ambispora leptoticha</name>
    <dbReference type="NCBI Taxonomy" id="144679"/>
    <lineage>
        <taxon>Eukaryota</taxon>
        <taxon>Fungi</taxon>
        <taxon>Fungi incertae sedis</taxon>
        <taxon>Mucoromycota</taxon>
        <taxon>Glomeromycotina</taxon>
        <taxon>Glomeromycetes</taxon>
        <taxon>Archaeosporales</taxon>
        <taxon>Ambisporaceae</taxon>
        <taxon>Ambispora</taxon>
    </lineage>
</organism>
<evidence type="ECO:0000313" key="3">
    <source>
        <dbReference type="Proteomes" id="UP000789508"/>
    </source>
</evidence>
<accession>A0A9N8ZVJ4</accession>
<reference evidence="2" key="1">
    <citation type="submission" date="2021-06" db="EMBL/GenBank/DDBJ databases">
        <authorList>
            <person name="Kallberg Y."/>
            <person name="Tangrot J."/>
            <person name="Rosling A."/>
        </authorList>
    </citation>
    <scope>NUCLEOTIDE SEQUENCE</scope>
    <source>
        <strain evidence="2">FL130A</strain>
    </source>
</reference>
<comment type="caution">
    <text evidence="2">The sequence shown here is derived from an EMBL/GenBank/DDBJ whole genome shotgun (WGS) entry which is preliminary data.</text>
</comment>
<feature type="signal peptide" evidence="1">
    <location>
        <begin position="1"/>
        <end position="27"/>
    </location>
</feature>